<evidence type="ECO:0000313" key="3">
    <source>
        <dbReference type="Proteomes" id="UP000624703"/>
    </source>
</evidence>
<reference evidence="2" key="1">
    <citation type="submission" date="2021-01" db="EMBL/GenBank/DDBJ databases">
        <title>Modified the classification status of verrucomicrobia.</title>
        <authorList>
            <person name="Feng X."/>
        </authorList>
    </citation>
    <scope>NUCLEOTIDE SEQUENCE</scope>
    <source>
        <strain evidence="2">_KCTC 22039</strain>
    </source>
</reference>
<gene>
    <name evidence="2" type="ORF">JIN82_03520</name>
</gene>
<organism evidence="2 3">
    <name type="scientific">Persicirhabdus sediminis</name>
    <dbReference type="NCBI Taxonomy" id="454144"/>
    <lineage>
        <taxon>Bacteria</taxon>
        <taxon>Pseudomonadati</taxon>
        <taxon>Verrucomicrobiota</taxon>
        <taxon>Verrucomicrobiia</taxon>
        <taxon>Verrucomicrobiales</taxon>
        <taxon>Verrucomicrobiaceae</taxon>
        <taxon>Persicirhabdus</taxon>
    </lineage>
</organism>
<evidence type="ECO:0008006" key="4">
    <source>
        <dbReference type="Google" id="ProtNLM"/>
    </source>
</evidence>
<feature type="chain" id="PRO_5035207887" description="Porin" evidence="1">
    <location>
        <begin position="22"/>
        <end position="250"/>
    </location>
</feature>
<evidence type="ECO:0000313" key="2">
    <source>
        <dbReference type="EMBL" id="MBK1790222.1"/>
    </source>
</evidence>
<keyword evidence="1" id="KW-0732">Signal</keyword>
<comment type="caution">
    <text evidence="2">The sequence shown here is derived from an EMBL/GenBank/DDBJ whole genome shotgun (WGS) entry which is preliminary data.</text>
</comment>
<dbReference type="Proteomes" id="UP000624703">
    <property type="component" value="Unassembled WGS sequence"/>
</dbReference>
<dbReference type="EMBL" id="JAENIM010000020">
    <property type="protein sequence ID" value="MBK1790222.1"/>
    <property type="molecule type" value="Genomic_DNA"/>
</dbReference>
<sequence length="250" mass="27982">MMKSTLTAAALLVGLSLPALSSDEPEFQSFHYLGKHGSSDSAVEFTASSYWSSKYLSKGRSLLDKGEGLVAMDAAVSYNNWTLAAWYAVSDSSSFDELDIIVAYNFELGDFDGYLAYTRVELFDDNWADDEFELGVAYNGWDKFDASATYIYSRESSGGYLELELAAPIEVIEERLTVTPFIQQAFDFGYVQDDSDFTLNHFQVGVVADLTITENWNLFGRFDYSWSQDGLKDLNHKDQSRVAAGFAYSF</sequence>
<dbReference type="AlphaFoldDB" id="A0A8J7MCY1"/>
<name>A0A8J7MCY1_9BACT</name>
<feature type="signal peptide" evidence="1">
    <location>
        <begin position="1"/>
        <end position="21"/>
    </location>
</feature>
<protein>
    <recommendedName>
        <fullName evidence="4">Porin</fullName>
    </recommendedName>
</protein>
<evidence type="ECO:0000256" key="1">
    <source>
        <dbReference type="SAM" id="SignalP"/>
    </source>
</evidence>
<dbReference type="RefSeq" id="WP_200310260.1">
    <property type="nucleotide sequence ID" value="NZ_JAENIM010000020.1"/>
</dbReference>
<proteinExistence type="predicted"/>
<accession>A0A8J7MCY1</accession>
<keyword evidence="3" id="KW-1185">Reference proteome</keyword>